<name>A0AAI9V2M0_9PEZI</name>
<dbReference type="Pfam" id="PF20183">
    <property type="entry name" value="DUF6546"/>
    <property type="match status" value="1"/>
</dbReference>
<comment type="caution">
    <text evidence="2">The sequence shown here is derived from an EMBL/GenBank/DDBJ whole genome shotgun (WGS) entry which is preliminary data.</text>
</comment>
<reference evidence="2" key="1">
    <citation type="submission" date="2016-11" db="EMBL/GenBank/DDBJ databases">
        <title>The genome sequence of Colletotrichum cuscutae.</title>
        <authorList>
            <person name="Baroncelli R."/>
        </authorList>
    </citation>
    <scope>NUCLEOTIDE SEQUENCE</scope>
    <source>
        <strain evidence="2">IMI 304802</strain>
    </source>
</reference>
<feature type="domain" description="DUF6546" evidence="1">
    <location>
        <begin position="262"/>
        <end position="401"/>
    </location>
</feature>
<sequence>MVGQSIRHCSRIIVNFLGGTDGCFARLLDMRAVVQSQQMYDEVKGAQKALDCISYPEWGKVQSSKEVLMRKCTFPLIIRPAVCWGVPSSWLSEAQWSDLPQEIRDKILEYDPGSINLEISASSPNDVGNSCGIEGLLDYWQQQQRYVFAPISLGDFSLPYVNCVTGLSIVSTEIAHNSLRTMEASQYAGTELFRQWYSSESQPVFYPTSSHSMEDSLISDIDLTTMLTTWSYREKPLLSKIHIFEHGDLQMLYNWRLSVRLGLVGNLFIRSLDLEKLVIRNIVDAIYFFAACTSRVCVPISPLPWQRLRVLTMICQDACSRKKPELINTLLSQDGRVAKKMPALRVMELYGAWRESAGVFRYLVTGNSAEITWVSTLEFKLGDEPKYTWWDVAQLREDRLVLQFAPERHLRIYDGPSHFVHRWLVTRGLALHSSSSAALGHHDLPDPLRRILGIRDVS</sequence>
<accession>A0AAI9V2M0</accession>
<evidence type="ECO:0000313" key="3">
    <source>
        <dbReference type="Proteomes" id="UP001239213"/>
    </source>
</evidence>
<gene>
    <name evidence="2" type="ORF">CCUS01_07373</name>
</gene>
<organism evidence="2 3">
    <name type="scientific">Colletotrichum cuscutae</name>
    <dbReference type="NCBI Taxonomy" id="1209917"/>
    <lineage>
        <taxon>Eukaryota</taxon>
        <taxon>Fungi</taxon>
        <taxon>Dikarya</taxon>
        <taxon>Ascomycota</taxon>
        <taxon>Pezizomycotina</taxon>
        <taxon>Sordariomycetes</taxon>
        <taxon>Hypocreomycetidae</taxon>
        <taxon>Glomerellales</taxon>
        <taxon>Glomerellaceae</taxon>
        <taxon>Colletotrichum</taxon>
        <taxon>Colletotrichum acutatum species complex</taxon>
    </lineage>
</organism>
<dbReference type="EMBL" id="MPDP01000259">
    <property type="protein sequence ID" value="KAK1466552.1"/>
    <property type="molecule type" value="Genomic_DNA"/>
</dbReference>
<dbReference type="InterPro" id="IPR046676">
    <property type="entry name" value="DUF6546"/>
</dbReference>
<proteinExistence type="predicted"/>
<keyword evidence="3" id="KW-1185">Reference proteome</keyword>
<dbReference type="Proteomes" id="UP001239213">
    <property type="component" value="Unassembled WGS sequence"/>
</dbReference>
<evidence type="ECO:0000313" key="2">
    <source>
        <dbReference type="EMBL" id="KAK1466552.1"/>
    </source>
</evidence>
<evidence type="ECO:0000259" key="1">
    <source>
        <dbReference type="Pfam" id="PF20183"/>
    </source>
</evidence>
<dbReference type="AlphaFoldDB" id="A0AAI9V2M0"/>
<protein>
    <recommendedName>
        <fullName evidence="1">DUF6546 domain-containing protein</fullName>
    </recommendedName>
</protein>